<proteinExistence type="predicted"/>
<dbReference type="Pfam" id="PF23921">
    <property type="entry name" value="DUF7260"/>
    <property type="match status" value="1"/>
</dbReference>
<evidence type="ECO:0000256" key="1">
    <source>
        <dbReference type="SAM" id="Coils"/>
    </source>
</evidence>
<gene>
    <name evidence="3" type="ordered locus">HFX_0951</name>
    <name evidence="4" type="ORF">BM92_04460</name>
    <name evidence="5" type="ORF">E6P09_07805</name>
</gene>
<dbReference type="AlphaFoldDB" id="I3R360"/>
<dbReference type="Proteomes" id="UP000299011">
    <property type="component" value="Chromosome"/>
</dbReference>
<dbReference type="Proteomes" id="UP000027075">
    <property type="component" value="Chromosome"/>
</dbReference>
<protein>
    <recommendedName>
        <fullName evidence="2">DUF7260 domain-containing protein</fullName>
    </recommendedName>
</protein>
<dbReference type="EMBL" id="CP001868">
    <property type="protein sequence ID" value="AFK18670.2"/>
    <property type="molecule type" value="Genomic_DNA"/>
</dbReference>
<reference evidence="4 7" key="3">
    <citation type="submission" date="2014-04" db="EMBL/GenBank/DDBJ databases">
        <title>Transcriptional profiles of Haloferax mediterranei on the basis of nitrogen availability.</title>
        <authorList>
            <person name="Bautista V."/>
        </authorList>
    </citation>
    <scope>NUCLEOTIDE SEQUENCE [LARGE SCALE GENOMIC DNA]</scope>
    <source>
        <strain evidence="4">ATCC 33500</strain>
        <strain evidence="7">ATCC 33500 / DSM 1411 / JCM 8866 / NBRC 14739 / NCIMB 2177 / R-4</strain>
    </source>
</reference>
<evidence type="ECO:0000313" key="6">
    <source>
        <dbReference type="Proteomes" id="UP000006469"/>
    </source>
</evidence>
<evidence type="ECO:0000313" key="4">
    <source>
        <dbReference type="EMBL" id="AHZ21959.1"/>
    </source>
</evidence>
<dbReference type="OrthoDB" id="206489at2157"/>
<dbReference type="eggNOG" id="arCOG06167">
    <property type="taxonomic scope" value="Archaea"/>
</dbReference>
<accession>I3R360</accession>
<evidence type="ECO:0000313" key="3">
    <source>
        <dbReference type="EMBL" id="AFK18670.2"/>
    </source>
</evidence>
<evidence type="ECO:0000313" key="7">
    <source>
        <dbReference type="Proteomes" id="UP000027075"/>
    </source>
</evidence>
<reference evidence="5 8" key="5">
    <citation type="submission" date="2019-04" db="EMBL/GenBank/DDBJ databases">
        <title>Methylomes of two halophilic Archaea, Haloarcula marismortui and Haloferax mediterranei.</title>
        <authorList>
            <person name="DasSarma S."/>
            <person name="DasSarma P."/>
            <person name="DasSarma S."/>
            <person name="Fomenkov A."/>
            <person name="Vincze T."/>
            <person name="Anton B.P."/>
            <person name="Roberts R.J."/>
        </authorList>
    </citation>
    <scope>NUCLEOTIDE SEQUENCE [LARGE SCALE GENOMIC DNA]</scope>
    <source>
        <strain evidence="5">ATCC 33500</strain>
        <strain evidence="8">ATCC 33500 / DSM 1411 / JCM 8866 / NBRC 14739 / NCIMB 2177 / R-4</strain>
    </source>
</reference>
<reference evidence="3" key="4">
    <citation type="submission" date="2014-05" db="EMBL/GenBank/DDBJ databases">
        <authorList>
            <person name="Wang L."/>
            <person name="Yang H."/>
            <person name="Xiang H."/>
        </authorList>
    </citation>
    <scope>NUCLEOTIDE SEQUENCE</scope>
    <source>
        <strain>CGMCC 1.2087</strain>
    </source>
</reference>
<dbReference type="KEGG" id="hme:HFX_0951"/>
<name>I3R360_HALMT</name>
<reference evidence="3" key="1">
    <citation type="journal article" date="2012" name="Appl. Environ. Microbiol.">
        <title>Identification of the haloarchaeal phasin (PhaP) that functions in polyhydroxyalkanoate accumulation and granule formation in Haloferax mediterranei.</title>
        <authorList>
            <person name="Cai S."/>
            <person name="Cai L."/>
            <person name="Liu H."/>
            <person name="Liu X."/>
            <person name="Han J."/>
            <person name="Zhou J."/>
            <person name="Xiang H."/>
        </authorList>
    </citation>
    <scope>NUCLEOTIDE SEQUENCE</scope>
    <source>
        <strain>CGMCC 1.2087</strain>
    </source>
</reference>
<dbReference type="GeneID" id="40156312"/>
<feature type="domain" description="DUF7260" evidence="2">
    <location>
        <begin position="7"/>
        <end position="238"/>
    </location>
</feature>
<evidence type="ECO:0000313" key="5">
    <source>
        <dbReference type="EMBL" id="QCQ75170.1"/>
    </source>
</evidence>
<dbReference type="Proteomes" id="UP000006469">
    <property type="component" value="Chromosome"/>
</dbReference>
<dbReference type="InterPro" id="IPR055684">
    <property type="entry name" value="DUF7260"/>
</dbReference>
<reference evidence="3 6" key="2">
    <citation type="journal article" date="2012" name="J. Bacteriol.">
        <title>Complete genome sequence of the metabolically versatile halophilic archaeon Haloferax mediterranei, a poly(3-hydroxybutyrate-co-3-hydroxyvalerate) producer.</title>
        <authorList>
            <person name="Han J."/>
            <person name="Zhang F."/>
            <person name="Hou J."/>
            <person name="Liu X."/>
            <person name="Li M."/>
            <person name="Liu H."/>
            <person name="Cai L."/>
            <person name="Zhang B."/>
            <person name="Chen Y."/>
            <person name="Zhou J."/>
            <person name="Hu S."/>
            <person name="Xiang H."/>
        </authorList>
    </citation>
    <scope>NUCLEOTIDE SEQUENCE [LARGE SCALE GENOMIC DNA]</scope>
    <source>
        <strain evidence="6">ATCC 33500 / DSM 1411 / JCM 8866 / NBRC 14739 / NCIMB 2177 / R-4</strain>
        <strain evidence="3">CGMCC 1.2087</strain>
    </source>
</reference>
<evidence type="ECO:0000259" key="2">
    <source>
        <dbReference type="Pfam" id="PF23921"/>
    </source>
</evidence>
<evidence type="ECO:0000313" key="8">
    <source>
        <dbReference type="Proteomes" id="UP000299011"/>
    </source>
</evidence>
<dbReference type="EMBL" id="CP039139">
    <property type="protein sequence ID" value="QCQ75170.1"/>
    <property type="molecule type" value="Genomic_DNA"/>
</dbReference>
<dbReference type="RefSeq" id="WP_049917420.1">
    <property type="nucleotide sequence ID" value="NC_017941.2"/>
</dbReference>
<organism evidence="3 6">
    <name type="scientific">Haloferax mediterranei (strain ATCC 33500 / DSM 1411 / JCM 8866 / NBRC 14739 / NCIMB 2177 / R-4)</name>
    <name type="common">Halobacterium mediterranei</name>
    <dbReference type="NCBI Taxonomy" id="523841"/>
    <lineage>
        <taxon>Archaea</taxon>
        <taxon>Methanobacteriati</taxon>
        <taxon>Methanobacteriota</taxon>
        <taxon>Stenosarchaea group</taxon>
        <taxon>Halobacteria</taxon>
        <taxon>Halobacteriales</taxon>
        <taxon>Haloferacaceae</taxon>
        <taxon>Haloferax</taxon>
    </lineage>
</organism>
<dbReference type="HOGENOM" id="CLU_076271_0_0_2"/>
<sequence length="251" mass="28116">MAVSLNRLDAARRNLREERRRCVDEREAFRAFQKDVSGLKATAPTPRTPPAIGHRQTTDSALTRVRRAYERTVMSVPHYDVEYGDSFEDSVSAEFGPDVATAFQSASVFSPALRHTVVSAAAAAVDERTEFVRVVDEESESIESMRDEIAAIVGRLSDLDDALHSTCGFDELLTLYSEISDFQDRLSTLVEQRQKTITNHRRALSSWVPDVTEFFYEDLPTRYPVLATLADVGGELDTVTRRVERQLASAP</sequence>
<feature type="coiled-coil region" evidence="1">
    <location>
        <begin position="1"/>
        <end position="28"/>
    </location>
</feature>
<keyword evidence="1" id="KW-0175">Coiled coil</keyword>
<dbReference type="STRING" id="523841.HFX_0951"/>
<dbReference type="EMBL" id="CP007551">
    <property type="protein sequence ID" value="AHZ21959.1"/>
    <property type="molecule type" value="Genomic_DNA"/>
</dbReference>